<organism evidence="2 3">
    <name type="scientific">Brassica napus</name>
    <name type="common">Rape</name>
    <dbReference type="NCBI Taxonomy" id="3708"/>
    <lineage>
        <taxon>Eukaryota</taxon>
        <taxon>Viridiplantae</taxon>
        <taxon>Streptophyta</taxon>
        <taxon>Embryophyta</taxon>
        <taxon>Tracheophyta</taxon>
        <taxon>Spermatophyta</taxon>
        <taxon>Magnoliopsida</taxon>
        <taxon>eudicotyledons</taxon>
        <taxon>Gunneridae</taxon>
        <taxon>Pentapetalae</taxon>
        <taxon>rosids</taxon>
        <taxon>malvids</taxon>
        <taxon>Brassicales</taxon>
        <taxon>Brassicaceae</taxon>
        <taxon>Brassiceae</taxon>
        <taxon>Brassica</taxon>
    </lineage>
</organism>
<evidence type="ECO:0000313" key="2">
    <source>
        <dbReference type="EMBL" id="KAH0851904.1"/>
    </source>
</evidence>
<comment type="caution">
    <text evidence="2">The sequence shown here is derived from an EMBL/GenBank/DDBJ whole genome shotgun (WGS) entry which is preliminary data.</text>
</comment>
<proteinExistence type="predicted"/>
<dbReference type="EMBL" id="JAGKQM010001387">
    <property type="protein sequence ID" value="KAH0851904.1"/>
    <property type="molecule type" value="Genomic_DNA"/>
</dbReference>
<dbReference type="SUPFAM" id="SSF81383">
    <property type="entry name" value="F-box domain"/>
    <property type="match status" value="1"/>
</dbReference>
<evidence type="ECO:0008006" key="4">
    <source>
        <dbReference type="Google" id="ProtNLM"/>
    </source>
</evidence>
<evidence type="ECO:0000313" key="1">
    <source>
        <dbReference type="EMBL" id="KAH0842732.1"/>
    </source>
</evidence>
<reference evidence="2 3" key="1">
    <citation type="submission" date="2021-05" db="EMBL/GenBank/DDBJ databases">
        <title>Genome Assembly of Synthetic Allotetraploid Brassica napus Reveals Homoeologous Exchanges between Subgenomes.</title>
        <authorList>
            <person name="Davis J.T."/>
        </authorList>
    </citation>
    <scope>NUCLEOTIDE SEQUENCE [LARGE SCALE GENOMIC DNA]</scope>
    <source>
        <strain evidence="3">cv. Da-Ae</strain>
        <tissue evidence="2">Seedling</tissue>
    </source>
</reference>
<dbReference type="EMBL" id="JAGKQM010002919">
    <property type="protein sequence ID" value="KAH0842732.1"/>
    <property type="molecule type" value="Genomic_DNA"/>
</dbReference>
<dbReference type="Proteomes" id="UP000824890">
    <property type="component" value="Unassembled WGS sequence"/>
</dbReference>
<dbReference type="InterPro" id="IPR036047">
    <property type="entry name" value="F-box-like_dom_sf"/>
</dbReference>
<keyword evidence="3" id="KW-1185">Reference proteome</keyword>
<accession>A0ABQ7X7J2</accession>
<protein>
    <recommendedName>
        <fullName evidence="4">F-box domain-containing protein</fullName>
    </recommendedName>
</protein>
<evidence type="ECO:0000313" key="3">
    <source>
        <dbReference type="Proteomes" id="UP000824890"/>
    </source>
</evidence>
<gene>
    <name evidence="1" type="ORF">HID58_092081</name>
    <name evidence="2" type="ORF">HID58_094373</name>
</gene>
<feature type="non-terminal residue" evidence="2">
    <location>
        <position position="1"/>
    </location>
</feature>
<sequence length="225" mass="25537">IISYIELTSLLLDSTKRCFRKRASAHNSNSWLLPPQLTIKVFSMLGTKSLMQVAACCTHPNRAISAARLHRLRDLDFSARHLATPHVISVAAPQLPPSVAPRQPISLLFSSEGLMVDRLRLFTSSSPFRLFIMLYGLNPVVYYFYFCFHHSFQPETSGYSVHVAMFTRSCLAEDDSLITQLFVKTKSQKNVEQFGLKSGQSRDCSSVSYFKGVGIDWWYVRNIMD</sequence>
<name>A0ABQ7X7J2_BRANA</name>